<dbReference type="Gene3D" id="3.20.20.70">
    <property type="entry name" value="Aldolase class I"/>
    <property type="match status" value="1"/>
</dbReference>
<keyword evidence="6" id="KW-0808">Transferase</keyword>
<evidence type="ECO:0000259" key="18">
    <source>
        <dbReference type="Pfam" id="PF02581"/>
    </source>
</evidence>
<evidence type="ECO:0000256" key="12">
    <source>
        <dbReference type="ARBA" id="ARBA00022977"/>
    </source>
</evidence>
<comment type="function">
    <text evidence="3">Condenses 4-methyl-5-(beta-hydroxyethyl)thiazole monophosphate (THZ-P) and 2-methyl-4-amino-5-hydroxymethyl pyrimidine pyrophosphate (HMP-PP) to form thiamine monophosphate (TMP).</text>
</comment>
<proteinExistence type="inferred from homology"/>
<dbReference type="HAMAP" id="MF_00097">
    <property type="entry name" value="TMP_synthase"/>
    <property type="match status" value="1"/>
</dbReference>
<keyword evidence="10" id="KW-0067">ATP-binding</keyword>
<dbReference type="NCBIfam" id="NF006830">
    <property type="entry name" value="PRK09355.1"/>
    <property type="match status" value="1"/>
</dbReference>
<evidence type="ECO:0000256" key="7">
    <source>
        <dbReference type="ARBA" id="ARBA00022723"/>
    </source>
</evidence>
<dbReference type="InterPro" id="IPR029056">
    <property type="entry name" value="Ribokinase-like"/>
</dbReference>
<comment type="pathway">
    <text evidence="4">Cofactor biosynthesis; thiamine diphosphate biosynthesis; 4-methyl-5-(2-phosphoethyl)-thiazole from 5-(2-hydroxyethyl)-4-methylthiazole: step 1/1.</text>
</comment>
<dbReference type="PRINTS" id="PR01099">
    <property type="entry name" value="HYETHTZKNASE"/>
</dbReference>
<dbReference type="InterPro" id="IPR036206">
    <property type="entry name" value="ThiamineP_synth_sf"/>
</dbReference>
<comment type="caution">
    <text evidence="19">The sequence shown here is derived from an EMBL/GenBank/DDBJ whole genome shotgun (WGS) entry which is preliminary data.</text>
</comment>
<evidence type="ECO:0000256" key="5">
    <source>
        <dbReference type="ARBA" id="ARBA00005165"/>
    </source>
</evidence>
<dbReference type="PANTHER" id="PTHR20857">
    <property type="entry name" value="THIAMINE-PHOSPHATE PYROPHOSPHORYLASE"/>
    <property type="match status" value="1"/>
</dbReference>
<keyword evidence="11" id="KW-0460">Magnesium</keyword>
<evidence type="ECO:0000256" key="17">
    <source>
        <dbReference type="ARBA" id="ARBA00061283"/>
    </source>
</evidence>
<keyword evidence="12" id="KW-0784">Thiamine biosynthesis</keyword>
<dbReference type="SUPFAM" id="SSF51391">
    <property type="entry name" value="Thiamin phosphate synthase"/>
    <property type="match status" value="1"/>
</dbReference>
<dbReference type="GO" id="GO:0004417">
    <property type="term" value="F:hydroxyethylthiazole kinase activity"/>
    <property type="evidence" value="ECO:0007669"/>
    <property type="project" value="UniProtKB-EC"/>
</dbReference>
<evidence type="ECO:0000256" key="14">
    <source>
        <dbReference type="ARBA" id="ARBA00047851"/>
    </source>
</evidence>
<dbReference type="EMBL" id="MU157870">
    <property type="protein sequence ID" value="KAF9526525.1"/>
    <property type="molecule type" value="Genomic_DNA"/>
</dbReference>
<dbReference type="SUPFAM" id="SSF53613">
    <property type="entry name" value="Ribokinase-like"/>
    <property type="match status" value="1"/>
</dbReference>
<comment type="catalytic activity">
    <reaction evidence="14">
        <text>2-(2-carboxy-4-methylthiazol-5-yl)ethyl phosphate + 4-amino-2-methyl-5-(diphosphooxymethyl)pyrimidine + 2 H(+) = thiamine phosphate + CO2 + diphosphate</text>
        <dbReference type="Rhea" id="RHEA:47848"/>
        <dbReference type="ChEBI" id="CHEBI:15378"/>
        <dbReference type="ChEBI" id="CHEBI:16526"/>
        <dbReference type="ChEBI" id="CHEBI:33019"/>
        <dbReference type="ChEBI" id="CHEBI:37575"/>
        <dbReference type="ChEBI" id="CHEBI:57841"/>
        <dbReference type="ChEBI" id="CHEBI:62890"/>
        <dbReference type="EC" id="2.5.1.3"/>
    </reaction>
</comment>
<dbReference type="InterPro" id="IPR022998">
    <property type="entry name" value="ThiamineP_synth_TenI"/>
</dbReference>
<comment type="catalytic activity">
    <reaction evidence="1">
        <text>5-(2-hydroxyethyl)-4-methylthiazole + ATP = 4-methyl-5-(2-phosphooxyethyl)-thiazole + ADP + H(+)</text>
        <dbReference type="Rhea" id="RHEA:24212"/>
        <dbReference type="ChEBI" id="CHEBI:15378"/>
        <dbReference type="ChEBI" id="CHEBI:17957"/>
        <dbReference type="ChEBI" id="CHEBI:30616"/>
        <dbReference type="ChEBI" id="CHEBI:58296"/>
        <dbReference type="ChEBI" id="CHEBI:456216"/>
        <dbReference type="EC" id="2.7.1.50"/>
    </reaction>
</comment>
<evidence type="ECO:0000256" key="15">
    <source>
        <dbReference type="ARBA" id="ARBA00047883"/>
    </source>
</evidence>
<evidence type="ECO:0000256" key="4">
    <source>
        <dbReference type="ARBA" id="ARBA00004868"/>
    </source>
</evidence>
<comment type="similarity">
    <text evidence="17">In the N-terminal section; belongs to the thiamine-phosphate synthase family.</text>
</comment>
<evidence type="ECO:0000256" key="11">
    <source>
        <dbReference type="ARBA" id="ARBA00022842"/>
    </source>
</evidence>
<dbReference type="OrthoDB" id="4994at2759"/>
<dbReference type="HAMAP" id="MF_00228">
    <property type="entry name" value="Thz_kinase"/>
    <property type="match status" value="1"/>
</dbReference>
<dbReference type="FunFam" id="3.20.20.70:FF:000104">
    <property type="entry name" value="Thiamine biosynthetic bifunctional enzyme"/>
    <property type="match status" value="1"/>
</dbReference>
<evidence type="ECO:0000313" key="20">
    <source>
        <dbReference type="Proteomes" id="UP000807306"/>
    </source>
</evidence>
<reference evidence="19" key="1">
    <citation type="submission" date="2020-11" db="EMBL/GenBank/DDBJ databases">
        <authorList>
            <consortium name="DOE Joint Genome Institute"/>
            <person name="Ahrendt S."/>
            <person name="Riley R."/>
            <person name="Andreopoulos W."/>
            <person name="Labutti K."/>
            <person name="Pangilinan J."/>
            <person name="Ruiz-Duenas F.J."/>
            <person name="Barrasa J.M."/>
            <person name="Sanchez-Garcia M."/>
            <person name="Camarero S."/>
            <person name="Miyauchi S."/>
            <person name="Serrano A."/>
            <person name="Linde D."/>
            <person name="Babiker R."/>
            <person name="Drula E."/>
            <person name="Ayuso-Fernandez I."/>
            <person name="Pacheco R."/>
            <person name="Padilla G."/>
            <person name="Ferreira P."/>
            <person name="Barriuso J."/>
            <person name="Kellner H."/>
            <person name="Castanera R."/>
            <person name="Alfaro M."/>
            <person name="Ramirez L."/>
            <person name="Pisabarro A.G."/>
            <person name="Kuo A."/>
            <person name="Tritt A."/>
            <person name="Lipzen A."/>
            <person name="He G."/>
            <person name="Yan M."/>
            <person name="Ng V."/>
            <person name="Cullen D."/>
            <person name="Martin F."/>
            <person name="Rosso M.-N."/>
            <person name="Henrissat B."/>
            <person name="Hibbett D."/>
            <person name="Martinez A.T."/>
            <person name="Grigoriev I.V."/>
        </authorList>
    </citation>
    <scope>NUCLEOTIDE SEQUENCE</scope>
    <source>
        <strain evidence="19">CBS 506.95</strain>
    </source>
</reference>
<dbReference type="GO" id="GO:0000287">
    <property type="term" value="F:magnesium ion binding"/>
    <property type="evidence" value="ECO:0007669"/>
    <property type="project" value="InterPro"/>
</dbReference>
<evidence type="ECO:0000256" key="9">
    <source>
        <dbReference type="ARBA" id="ARBA00022777"/>
    </source>
</evidence>
<dbReference type="InterPro" id="IPR013785">
    <property type="entry name" value="Aldolase_TIM"/>
</dbReference>
<feature type="domain" description="Thiamine phosphate synthase/TenI" evidence="18">
    <location>
        <begin position="10"/>
        <end position="202"/>
    </location>
</feature>
<keyword evidence="8" id="KW-0547">Nucleotide-binding</keyword>
<keyword evidence="9" id="KW-0418">Kinase</keyword>
<dbReference type="GO" id="GO:0004789">
    <property type="term" value="F:thiamine-phosphate diphosphorylase activity"/>
    <property type="evidence" value="ECO:0007669"/>
    <property type="project" value="UniProtKB-EC"/>
</dbReference>
<dbReference type="AlphaFoldDB" id="A0A9P6ECL6"/>
<dbReference type="GO" id="GO:0009228">
    <property type="term" value="P:thiamine biosynthetic process"/>
    <property type="evidence" value="ECO:0007669"/>
    <property type="project" value="UniProtKB-KW"/>
</dbReference>
<keyword evidence="7" id="KW-0479">Metal-binding</keyword>
<comment type="catalytic activity">
    <reaction evidence="13">
        <text>4-methyl-5-(2-phosphooxyethyl)-thiazole + 4-amino-2-methyl-5-(diphosphooxymethyl)pyrimidine + H(+) = thiamine phosphate + diphosphate</text>
        <dbReference type="Rhea" id="RHEA:22328"/>
        <dbReference type="ChEBI" id="CHEBI:15378"/>
        <dbReference type="ChEBI" id="CHEBI:33019"/>
        <dbReference type="ChEBI" id="CHEBI:37575"/>
        <dbReference type="ChEBI" id="CHEBI:57841"/>
        <dbReference type="ChEBI" id="CHEBI:58296"/>
        <dbReference type="EC" id="2.5.1.3"/>
    </reaction>
</comment>
<keyword evidence="20" id="KW-1185">Reference proteome</keyword>
<dbReference type="InterPro" id="IPR000417">
    <property type="entry name" value="Hyethyz_kinase"/>
</dbReference>
<evidence type="ECO:0000256" key="10">
    <source>
        <dbReference type="ARBA" id="ARBA00022840"/>
    </source>
</evidence>
<dbReference type="CDD" id="cd01170">
    <property type="entry name" value="THZ_kinase"/>
    <property type="match status" value="1"/>
</dbReference>
<dbReference type="Gene3D" id="3.40.1190.20">
    <property type="match status" value="1"/>
</dbReference>
<evidence type="ECO:0000256" key="6">
    <source>
        <dbReference type="ARBA" id="ARBA00022679"/>
    </source>
</evidence>
<comment type="pathway">
    <text evidence="5">Cofactor biosynthesis; thiamine diphosphate biosynthesis; thiamine phosphate from 4-amino-2-methyl-5-diphosphomethylpyrimidine and 4-methyl-5-(2-phosphoethyl)-thiazole: step 1/1.</text>
</comment>
<dbReference type="Pfam" id="PF02110">
    <property type="entry name" value="HK"/>
    <property type="match status" value="1"/>
</dbReference>
<evidence type="ECO:0000313" key="19">
    <source>
        <dbReference type="EMBL" id="KAF9526525.1"/>
    </source>
</evidence>
<dbReference type="GO" id="GO:0005524">
    <property type="term" value="F:ATP binding"/>
    <property type="evidence" value="ECO:0007669"/>
    <property type="project" value="UniProtKB-KW"/>
</dbReference>
<sequence>MKRKDIDYSLYLVTARHLLPPNKAFLESLEEAIVGGVTIVQLREKDVDSREFLEQAELCKTVCEKHGVSLIINDRVDVAVAIGADGVHLGQTDMKVAQARMMLPEGSIIGVSCNTVEHVRAAVLDDVDYIGIGSIWGTQTKKLTNPVIGVRGVGPMLEALDGTNIKAIAIGGVKSTNLLRTLYGAVSATNHKLDGIAVVSDIIASKEPLNAAKALKTILSGFQSRGITSMPTRSLTPEILLDGVSHLMEEIRKKVPLVHQITNTVVQTQSANVTLAIGASPIMATEPTEMEDLARFCGSVLINIGTMRADVVESMILAGRAANKFHKPIVLDPVGVGATSFRKNSVKVLLDEWQVGVIKGNAGELAALAGTSEVKSRGVDSVGLGFSDPVAFVRNLARRERCTVVLTGSTDYISDGVCVVGLKNGNEVLGKITGAGCILGSCIASFCAISAQLSESSEAGHLVQGDMFIAAITGVLVLTVAADIAMEKPEVCGPGTFLPGLIDVLWSLTPAQLRGAAKISVL</sequence>
<dbReference type="GO" id="GO:0005737">
    <property type="term" value="C:cytoplasm"/>
    <property type="evidence" value="ECO:0007669"/>
    <property type="project" value="TreeGrafter"/>
</dbReference>
<dbReference type="PANTHER" id="PTHR20857:SF23">
    <property type="entry name" value="THIAMINE BIOSYNTHETIC BIFUNCTIONAL ENZYME"/>
    <property type="match status" value="1"/>
</dbReference>
<gene>
    <name evidence="19" type="ORF">CPB83DRAFT_857673</name>
</gene>
<evidence type="ECO:0000256" key="16">
    <source>
        <dbReference type="ARBA" id="ARBA00061146"/>
    </source>
</evidence>
<protein>
    <submittedName>
        <fullName evidence="19">Thiamine biosynthetic bifunctional enzyme Thi4</fullName>
    </submittedName>
</protein>
<dbReference type="CDD" id="cd00564">
    <property type="entry name" value="TMP_TenI"/>
    <property type="match status" value="1"/>
</dbReference>
<comment type="similarity">
    <text evidence="16">In the C-terminal section; belongs to the Thz kinase family.</text>
</comment>
<comment type="cofactor">
    <cofactor evidence="2">
        <name>Mg(2+)</name>
        <dbReference type="ChEBI" id="CHEBI:18420"/>
    </cofactor>
</comment>
<dbReference type="NCBIfam" id="TIGR00694">
    <property type="entry name" value="thiM"/>
    <property type="match status" value="1"/>
</dbReference>
<evidence type="ECO:0000256" key="1">
    <source>
        <dbReference type="ARBA" id="ARBA00001771"/>
    </source>
</evidence>
<accession>A0A9P6ECL6</accession>
<dbReference type="Pfam" id="PF02581">
    <property type="entry name" value="TMP-TENI"/>
    <property type="match status" value="1"/>
</dbReference>
<comment type="catalytic activity">
    <reaction evidence="15">
        <text>2-[(2R,5Z)-2-carboxy-4-methylthiazol-5(2H)-ylidene]ethyl phosphate + 4-amino-2-methyl-5-(diphosphooxymethyl)pyrimidine + 2 H(+) = thiamine phosphate + CO2 + diphosphate</text>
        <dbReference type="Rhea" id="RHEA:47844"/>
        <dbReference type="ChEBI" id="CHEBI:15378"/>
        <dbReference type="ChEBI" id="CHEBI:16526"/>
        <dbReference type="ChEBI" id="CHEBI:33019"/>
        <dbReference type="ChEBI" id="CHEBI:37575"/>
        <dbReference type="ChEBI" id="CHEBI:57841"/>
        <dbReference type="ChEBI" id="CHEBI:62899"/>
        <dbReference type="EC" id="2.5.1.3"/>
    </reaction>
</comment>
<evidence type="ECO:0000256" key="3">
    <source>
        <dbReference type="ARBA" id="ARBA00003814"/>
    </source>
</evidence>
<evidence type="ECO:0000256" key="13">
    <source>
        <dbReference type="ARBA" id="ARBA00047334"/>
    </source>
</evidence>
<name>A0A9P6ECL6_9AGAR</name>
<evidence type="ECO:0000256" key="8">
    <source>
        <dbReference type="ARBA" id="ARBA00022741"/>
    </source>
</evidence>
<dbReference type="NCBIfam" id="TIGR00693">
    <property type="entry name" value="thiE"/>
    <property type="match status" value="1"/>
</dbReference>
<evidence type="ECO:0000256" key="2">
    <source>
        <dbReference type="ARBA" id="ARBA00001946"/>
    </source>
</evidence>
<organism evidence="19 20">
    <name type="scientific">Crepidotus variabilis</name>
    <dbReference type="NCBI Taxonomy" id="179855"/>
    <lineage>
        <taxon>Eukaryota</taxon>
        <taxon>Fungi</taxon>
        <taxon>Dikarya</taxon>
        <taxon>Basidiomycota</taxon>
        <taxon>Agaricomycotina</taxon>
        <taxon>Agaricomycetes</taxon>
        <taxon>Agaricomycetidae</taxon>
        <taxon>Agaricales</taxon>
        <taxon>Agaricineae</taxon>
        <taxon>Crepidotaceae</taxon>
        <taxon>Crepidotus</taxon>
    </lineage>
</organism>
<dbReference type="Proteomes" id="UP000807306">
    <property type="component" value="Unassembled WGS sequence"/>
</dbReference>
<dbReference type="InterPro" id="IPR034291">
    <property type="entry name" value="TMP_synthase"/>
</dbReference>